<feature type="compositionally biased region" description="Low complexity" evidence="1">
    <location>
        <begin position="153"/>
        <end position="164"/>
    </location>
</feature>
<sequence length="219" mass="24418">MRAYGKRPTRPSTADPPLETTVRANHHPPKRPAHFHRAATKARGHCWCRRSNHDDDFGGLRLCLTTGRRACLSYGFQKNDVCPTLSSDKVHSPSPPVPTVCVEPSLVESEQHALELERADRSLFAQELLLTTLAERLHWPPGGAWTQQDTSKPTVATTPPCATVENPDQATPAARTAEPAQSERAQPDRSRSREGRLSPSRRKVVRVLDERNKLKEPPH</sequence>
<feature type="region of interest" description="Disordered" evidence="1">
    <location>
        <begin position="141"/>
        <end position="219"/>
    </location>
</feature>
<feature type="compositionally biased region" description="Basic and acidic residues" evidence="1">
    <location>
        <begin position="185"/>
        <end position="196"/>
    </location>
</feature>
<reference evidence="2" key="2">
    <citation type="submission" date="2021-09" db="EMBL/GenBank/DDBJ databases">
        <authorList>
            <person name="Jia N."/>
            <person name="Wang J."/>
            <person name="Shi W."/>
            <person name="Du L."/>
            <person name="Sun Y."/>
            <person name="Zhan W."/>
            <person name="Jiang J."/>
            <person name="Wang Q."/>
            <person name="Zhang B."/>
            <person name="Ji P."/>
            <person name="Sakyi L.B."/>
            <person name="Cui X."/>
            <person name="Yuan T."/>
            <person name="Jiang B."/>
            <person name="Yang W."/>
            <person name="Lam T.T.-Y."/>
            <person name="Chang Q."/>
            <person name="Ding S."/>
            <person name="Wang X."/>
            <person name="Zhu J."/>
            <person name="Ruan X."/>
            <person name="Zhao L."/>
            <person name="Wei J."/>
            <person name="Que T."/>
            <person name="Du C."/>
            <person name="Cheng J."/>
            <person name="Dai P."/>
            <person name="Han X."/>
            <person name="Huang E."/>
            <person name="Gao Y."/>
            <person name="Liu J."/>
            <person name="Shao H."/>
            <person name="Ye R."/>
            <person name="Li L."/>
            <person name="Wei W."/>
            <person name="Wang X."/>
            <person name="Wang C."/>
            <person name="Huo Q."/>
            <person name="Li W."/>
            <person name="Guo W."/>
            <person name="Chen H."/>
            <person name="Chen S."/>
            <person name="Zhou L."/>
            <person name="Zhou L."/>
            <person name="Ni X."/>
            <person name="Tian J."/>
            <person name="Zhou Y."/>
            <person name="Sheng Y."/>
            <person name="Liu T."/>
            <person name="Pan Y."/>
            <person name="Xia L."/>
            <person name="Li J."/>
            <person name="Zhao F."/>
            <person name="Cao W."/>
        </authorList>
    </citation>
    <scope>NUCLEOTIDE SEQUENCE</scope>
    <source>
        <strain evidence="2">Rmic-2018</strain>
        <tissue evidence="2">Larvae</tissue>
    </source>
</reference>
<feature type="compositionally biased region" description="Basic residues" evidence="1">
    <location>
        <begin position="24"/>
        <end position="33"/>
    </location>
</feature>
<accession>A0A9J6DC26</accession>
<evidence type="ECO:0000256" key="1">
    <source>
        <dbReference type="SAM" id="MobiDB-lite"/>
    </source>
</evidence>
<dbReference type="Proteomes" id="UP000821866">
    <property type="component" value="Chromosome 8"/>
</dbReference>
<gene>
    <name evidence="2" type="ORF">HPB51_019323</name>
</gene>
<name>A0A9J6DC26_RHIMP</name>
<evidence type="ECO:0000313" key="3">
    <source>
        <dbReference type="Proteomes" id="UP000821866"/>
    </source>
</evidence>
<dbReference type="EMBL" id="JABSTU010000010">
    <property type="protein sequence ID" value="KAH8019366.1"/>
    <property type="molecule type" value="Genomic_DNA"/>
</dbReference>
<comment type="caution">
    <text evidence="2">The sequence shown here is derived from an EMBL/GenBank/DDBJ whole genome shotgun (WGS) entry which is preliminary data.</text>
</comment>
<feature type="region of interest" description="Disordered" evidence="1">
    <location>
        <begin position="1"/>
        <end position="33"/>
    </location>
</feature>
<reference evidence="2" key="1">
    <citation type="journal article" date="2020" name="Cell">
        <title>Large-Scale Comparative Analyses of Tick Genomes Elucidate Their Genetic Diversity and Vector Capacities.</title>
        <authorList>
            <consortium name="Tick Genome and Microbiome Consortium (TIGMIC)"/>
            <person name="Jia N."/>
            <person name="Wang J."/>
            <person name="Shi W."/>
            <person name="Du L."/>
            <person name="Sun Y."/>
            <person name="Zhan W."/>
            <person name="Jiang J.F."/>
            <person name="Wang Q."/>
            <person name="Zhang B."/>
            <person name="Ji P."/>
            <person name="Bell-Sakyi L."/>
            <person name="Cui X.M."/>
            <person name="Yuan T.T."/>
            <person name="Jiang B.G."/>
            <person name="Yang W.F."/>
            <person name="Lam T.T."/>
            <person name="Chang Q.C."/>
            <person name="Ding S.J."/>
            <person name="Wang X.J."/>
            <person name="Zhu J.G."/>
            <person name="Ruan X.D."/>
            <person name="Zhao L."/>
            <person name="Wei J.T."/>
            <person name="Ye R.Z."/>
            <person name="Que T.C."/>
            <person name="Du C.H."/>
            <person name="Zhou Y.H."/>
            <person name="Cheng J.X."/>
            <person name="Dai P.F."/>
            <person name="Guo W.B."/>
            <person name="Han X.H."/>
            <person name="Huang E.J."/>
            <person name="Li L.F."/>
            <person name="Wei W."/>
            <person name="Gao Y.C."/>
            <person name="Liu J.Z."/>
            <person name="Shao H.Z."/>
            <person name="Wang X."/>
            <person name="Wang C.C."/>
            <person name="Yang T.C."/>
            <person name="Huo Q.B."/>
            <person name="Li W."/>
            <person name="Chen H.Y."/>
            <person name="Chen S.E."/>
            <person name="Zhou L.G."/>
            <person name="Ni X.B."/>
            <person name="Tian J.H."/>
            <person name="Sheng Y."/>
            <person name="Liu T."/>
            <person name="Pan Y.S."/>
            <person name="Xia L.Y."/>
            <person name="Li J."/>
            <person name="Zhao F."/>
            <person name="Cao W.C."/>
        </authorList>
    </citation>
    <scope>NUCLEOTIDE SEQUENCE</scope>
    <source>
        <strain evidence="2">Rmic-2018</strain>
    </source>
</reference>
<keyword evidence="3" id="KW-1185">Reference proteome</keyword>
<dbReference type="VEuPathDB" id="VectorBase:LOC119175670"/>
<evidence type="ECO:0000313" key="2">
    <source>
        <dbReference type="EMBL" id="KAH8019366.1"/>
    </source>
</evidence>
<proteinExistence type="predicted"/>
<organism evidence="2 3">
    <name type="scientific">Rhipicephalus microplus</name>
    <name type="common">Cattle tick</name>
    <name type="synonym">Boophilus microplus</name>
    <dbReference type="NCBI Taxonomy" id="6941"/>
    <lineage>
        <taxon>Eukaryota</taxon>
        <taxon>Metazoa</taxon>
        <taxon>Ecdysozoa</taxon>
        <taxon>Arthropoda</taxon>
        <taxon>Chelicerata</taxon>
        <taxon>Arachnida</taxon>
        <taxon>Acari</taxon>
        <taxon>Parasitiformes</taxon>
        <taxon>Ixodida</taxon>
        <taxon>Ixodoidea</taxon>
        <taxon>Ixodidae</taxon>
        <taxon>Rhipicephalinae</taxon>
        <taxon>Rhipicephalus</taxon>
        <taxon>Boophilus</taxon>
    </lineage>
</organism>
<dbReference type="AlphaFoldDB" id="A0A9J6DC26"/>
<protein>
    <submittedName>
        <fullName evidence="2">Uncharacterized protein</fullName>
    </submittedName>
</protein>
<feature type="compositionally biased region" description="Basic and acidic residues" evidence="1">
    <location>
        <begin position="206"/>
        <end position="219"/>
    </location>
</feature>